<dbReference type="AlphaFoldDB" id="A0A327S605"/>
<protein>
    <submittedName>
        <fullName evidence="1">Uncharacterized protein</fullName>
    </submittedName>
</protein>
<organism evidence="1 2">
    <name type="scientific">Gelidibacter algens</name>
    <dbReference type="NCBI Taxonomy" id="49280"/>
    <lineage>
        <taxon>Bacteria</taxon>
        <taxon>Pseudomonadati</taxon>
        <taxon>Bacteroidota</taxon>
        <taxon>Flavobacteriia</taxon>
        <taxon>Flavobacteriales</taxon>
        <taxon>Flavobacteriaceae</taxon>
        <taxon>Gelidibacter</taxon>
    </lineage>
</organism>
<dbReference type="EMBL" id="QLLQ01000006">
    <property type="protein sequence ID" value="RAJ24361.1"/>
    <property type="molecule type" value="Genomic_DNA"/>
</dbReference>
<accession>A0A327S605</accession>
<sequence length="45" mass="5109">MKFKEESARESSKLEGTIRKLANGSKLNRMGSKHAVEFEEANQKI</sequence>
<reference evidence="1 2" key="1">
    <citation type="submission" date="2018-06" db="EMBL/GenBank/DDBJ databases">
        <title>Genomic Encyclopedia of Archaeal and Bacterial Type Strains, Phase II (KMG-II): from individual species to whole genera.</title>
        <authorList>
            <person name="Goeker M."/>
        </authorList>
    </citation>
    <scope>NUCLEOTIDE SEQUENCE [LARGE SCALE GENOMIC DNA]</scope>
    <source>
        <strain evidence="1 2">DSM 12408</strain>
    </source>
</reference>
<evidence type="ECO:0000313" key="2">
    <source>
        <dbReference type="Proteomes" id="UP000248987"/>
    </source>
</evidence>
<comment type="caution">
    <text evidence="1">The sequence shown here is derived from an EMBL/GenBank/DDBJ whole genome shotgun (WGS) entry which is preliminary data.</text>
</comment>
<name>A0A327S605_9FLAO</name>
<gene>
    <name evidence="1" type="ORF">LX77_01913</name>
</gene>
<dbReference type="Proteomes" id="UP000248987">
    <property type="component" value="Unassembled WGS sequence"/>
</dbReference>
<proteinExistence type="predicted"/>
<keyword evidence="2" id="KW-1185">Reference proteome</keyword>
<evidence type="ECO:0000313" key="1">
    <source>
        <dbReference type="EMBL" id="RAJ24361.1"/>
    </source>
</evidence>
<dbReference type="RefSeq" id="WP_157487231.1">
    <property type="nucleotide sequence ID" value="NZ_LZRN01000040.1"/>
</dbReference>